<feature type="binding site" evidence="15">
    <location>
        <position position="457"/>
    </location>
    <ligand>
        <name>Mg(2+)</name>
        <dbReference type="ChEBI" id="CHEBI:18420"/>
        <note>shared with alpha subunit</note>
    </ligand>
</feature>
<dbReference type="Pfam" id="PF03147">
    <property type="entry name" value="FDX-ACB"/>
    <property type="match status" value="1"/>
</dbReference>
<evidence type="ECO:0000256" key="2">
    <source>
        <dbReference type="ARBA" id="ARBA00008653"/>
    </source>
</evidence>
<comment type="catalytic activity">
    <reaction evidence="14 15">
        <text>tRNA(Phe) + L-phenylalanine + ATP = L-phenylalanyl-tRNA(Phe) + AMP + diphosphate + H(+)</text>
        <dbReference type="Rhea" id="RHEA:19413"/>
        <dbReference type="Rhea" id="RHEA-COMP:9668"/>
        <dbReference type="Rhea" id="RHEA-COMP:9699"/>
        <dbReference type="ChEBI" id="CHEBI:15378"/>
        <dbReference type="ChEBI" id="CHEBI:30616"/>
        <dbReference type="ChEBI" id="CHEBI:33019"/>
        <dbReference type="ChEBI" id="CHEBI:58095"/>
        <dbReference type="ChEBI" id="CHEBI:78442"/>
        <dbReference type="ChEBI" id="CHEBI:78531"/>
        <dbReference type="ChEBI" id="CHEBI:456215"/>
        <dbReference type="EC" id="6.1.1.20"/>
    </reaction>
</comment>
<dbReference type="HAMAP" id="MF_00283">
    <property type="entry name" value="Phe_tRNA_synth_beta1"/>
    <property type="match status" value="1"/>
</dbReference>
<protein>
    <recommendedName>
        <fullName evidence="15">Phenylalanine--tRNA ligase beta subunit</fullName>
        <ecNumber evidence="15">6.1.1.20</ecNumber>
    </recommendedName>
    <alternativeName>
        <fullName evidence="15">Phenylalanyl-tRNA synthetase beta subunit</fullName>
        <shortName evidence="15">PheRS</shortName>
    </alternativeName>
</protein>
<dbReference type="InterPro" id="IPR005147">
    <property type="entry name" value="tRNA_synthase_B5-dom"/>
</dbReference>
<keyword evidence="12 15" id="KW-0648">Protein biosynthesis</keyword>
<dbReference type="SMART" id="SM00874">
    <property type="entry name" value="B5"/>
    <property type="match status" value="1"/>
</dbReference>
<evidence type="ECO:0000256" key="9">
    <source>
        <dbReference type="ARBA" id="ARBA00022840"/>
    </source>
</evidence>
<evidence type="ECO:0000256" key="12">
    <source>
        <dbReference type="ARBA" id="ARBA00022917"/>
    </source>
</evidence>
<dbReference type="Pfam" id="PF01588">
    <property type="entry name" value="tRNA_bind"/>
    <property type="match status" value="1"/>
</dbReference>
<dbReference type="SMART" id="SM00896">
    <property type="entry name" value="FDX-ACB"/>
    <property type="match status" value="1"/>
</dbReference>
<evidence type="ECO:0000313" key="20">
    <source>
        <dbReference type="EMBL" id="MFC3765132.1"/>
    </source>
</evidence>
<keyword evidence="5 16" id="KW-0820">tRNA-binding</keyword>
<dbReference type="Gene3D" id="2.40.50.140">
    <property type="entry name" value="Nucleic acid-binding proteins"/>
    <property type="match status" value="1"/>
</dbReference>
<dbReference type="Gene3D" id="3.50.40.10">
    <property type="entry name" value="Phenylalanyl-trna Synthetase, Chain B, domain 3"/>
    <property type="match status" value="1"/>
</dbReference>
<dbReference type="PANTHER" id="PTHR10947">
    <property type="entry name" value="PHENYLALANYL-TRNA SYNTHETASE BETA CHAIN AND LEUCINE-RICH REPEAT-CONTAINING PROTEIN 47"/>
    <property type="match status" value="1"/>
</dbReference>
<evidence type="ECO:0000256" key="5">
    <source>
        <dbReference type="ARBA" id="ARBA00022555"/>
    </source>
</evidence>
<dbReference type="SMART" id="SM00873">
    <property type="entry name" value="B3_4"/>
    <property type="match status" value="1"/>
</dbReference>
<evidence type="ECO:0000256" key="7">
    <source>
        <dbReference type="ARBA" id="ARBA00022723"/>
    </source>
</evidence>
<dbReference type="PANTHER" id="PTHR10947:SF0">
    <property type="entry name" value="PHENYLALANINE--TRNA LIGASE BETA SUBUNIT"/>
    <property type="match status" value="1"/>
</dbReference>
<feature type="domain" description="TRNA-binding" evidence="17">
    <location>
        <begin position="42"/>
        <end position="154"/>
    </location>
</feature>
<keyword evidence="6 15" id="KW-0436">Ligase</keyword>
<sequence>MRVPISWLREFVELPESETARAVADRLIRAGLEVEGVDEVGADVTGPLVVGRVVSYEDETHSNGKTIRWCSIDVGEDEPRGIICGAHNFAQDDLVVVALPGAVLPGGFAITARKTYGHVSDGMICSQRELGLGDDHTGIIVLPPGEADPGAEAAPILLLREDVLDIAVTPDRGYTMSVRGVAREAATAYDLPLRDPAAGAINAPTDAGYPVRSEDLDGCPVFAAVGVTGFDPTVRSPRWLQRRLQLAGTRPISLGVDVTNYVMYEFGQPIHGWDSSKLRGGIVVRRSQPGEKLLTLDGVTRELDPEDLVVTDDSGPIGLGGVMGGDSTELDPSTTEILVEAAYWDPVTIARTARRHRLPSEASKRFERGVDSSVQAHAARRVASLLVELGGGRIESESVFGTSLVPPTVPIAADHAAKVAGYPIATDVSVKRLRDVGCTVVEQGSTLQVTPPSWRPDLTDPNDFAEEVIRLEGYEAVPSVLPVAPPGRGLTAEQRQHRLIGRRLAGAGYVEILAYPPFIGESDFDKLGLPADDARRHALRLANPLSEEAPLLRTSLLPGLLATLRRNVGRGATDVALFETGRVFRPSPGAQQVAPRLRVDQRPTDAELASLDAVLPAQPDRVAIVAAGERYATGWWGAGRPSTWADAIQAGRIVASALGVTVDVRADDHAPWHPGRCAVLLVDGRVVGHAGELHPKVVEAYGLPARTVAMELQPDLLGVLDSTVPAPAVSTFPPAKEDVALIVPASVPVADVEAALRSGAGPLLESVRLFDVYVGTQIPDGTRSLAFALRFRAPDRTLTDTDVSAAKQSAVDSAARRTGAVQRGA</sequence>
<evidence type="ECO:0000256" key="15">
    <source>
        <dbReference type="HAMAP-Rule" id="MF_00283"/>
    </source>
</evidence>
<keyword evidence="8 15" id="KW-0547">Nucleotide-binding</keyword>
<dbReference type="InterPro" id="IPR005146">
    <property type="entry name" value="B3/B4_tRNA-bd"/>
</dbReference>
<dbReference type="InterPro" id="IPR036690">
    <property type="entry name" value="Fdx_antiC-bd_sf"/>
</dbReference>
<evidence type="ECO:0000259" key="19">
    <source>
        <dbReference type="PROSITE" id="PS51483"/>
    </source>
</evidence>
<dbReference type="CDD" id="cd00769">
    <property type="entry name" value="PheRS_beta_core"/>
    <property type="match status" value="1"/>
</dbReference>
<accession>A0ABV7YKL0</accession>
<evidence type="ECO:0000256" key="11">
    <source>
        <dbReference type="ARBA" id="ARBA00022884"/>
    </source>
</evidence>
<keyword evidence="4 15" id="KW-0963">Cytoplasm</keyword>
<dbReference type="SUPFAM" id="SSF46955">
    <property type="entry name" value="Putative DNA-binding domain"/>
    <property type="match status" value="1"/>
</dbReference>
<dbReference type="Pfam" id="PF03483">
    <property type="entry name" value="B3_4"/>
    <property type="match status" value="1"/>
</dbReference>
<evidence type="ECO:0000256" key="3">
    <source>
        <dbReference type="ARBA" id="ARBA00011209"/>
    </source>
</evidence>
<evidence type="ECO:0000313" key="21">
    <source>
        <dbReference type="Proteomes" id="UP001595699"/>
    </source>
</evidence>
<dbReference type="CDD" id="cd02796">
    <property type="entry name" value="tRNA_bind_bactPheRS"/>
    <property type="match status" value="1"/>
</dbReference>
<dbReference type="InterPro" id="IPR009061">
    <property type="entry name" value="DNA-bd_dom_put_sf"/>
</dbReference>
<dbReference type="Gene3D" id="3.30.56.10">
    <property type="match status" value="2"/>
</dbReference>
<gene>
    <name evidence="15 20" type="primary">pheT</name>
    <name evidence="20" type="ORF">ACFOUW_30160</name>
</gene>
<organism evidence="20 21">
    <name type="scientific">Tenggerimyces flavus</name>
    <dbReference type="NCBI Taxonomy" id="1708749"/>
    <lineage>
        <taxon>Bacteria</taxon>
        <taxon>Bacillati</taxon>
        <taxon>Actinomycetota</taxon>
        <taxon>Actinomycetes</taxon>
        <taxon>Propionibacteriales</taxon>
        <taxon>Nocardioidaceae</taxon>
        <taxon>Tenggerimyces</taxon>
    </lineage>
</organism>
<dbReference type="GO" id="GO:0004826">
    <property type="term" value="F:phenylalanine-tRNA ligase activity"/>
    <property type="evidence" value="ECO:0007669"/>
    <property type="project" value="UniProtKB-EC"/>
</dbReference>
<evidence type="ECO:0000256" key="8">
    <source>
        <dbReference type="ARBA" id="ARBA00022741"/>
    </source>
</evidence>
<comment type="subunit">
    <text evidence="3 15">Tetramer of two alpha and two beta subunits.</text>
</comment>
<dbReference type="PROSITE" id="PS51483">
    <property type="entry name" value="B5"/>
    <property type="match status" value="1"/>
</dbReference>
<dbReference type="PROSITE" id="PS51447">
    <property type="entry name" value="FDX_ACB"/>
    <property type="match status" value="1"/>
</dbReference>
<dbReference type="EC" id="6.1.1.20" evidence="15"/>
<dbReference type="Pfam" id="PF17759">
    <property type="entry name" value="tRNA_synthFbeta"/>
    <property type="match status" value="1"/>
</dbReference>
<feature type="domain" description="B5" evidence="19">
    <location>
        <begin position="404"/>
        <end position="479"/>
    </location>
</feature>
<dbReference type="InterPro" id="IPR020825">
    <property type="entry name" value="Phe-tRNA_synthase-like_B3/B4"/>
</dbReference>
<comment type="cofactor">
    <cofactor evidence="15">
        <name>Mg(2+)</name>
        <dbReference type="ChEBI" id="CHEBI:18420"/>
    </cofactor>
    <text evidence="15">Binds 2 magnesium ions per tetramer.</text>
</comment>
<comment type="caution">
    <text evidence="20">The sequence shown here is derived from an EMBL/GenBank/DDBJ whole genome shotgun (WGS) entry which is preliminary data.</text>
</comment>
<dbReference type="SUPFAM" id="SSF50249">
    <property type="entry name" value="Nucleic acid-binding proteins"/>
    <property type="match status" value="1"/>
</dbReference>
<feature type="binding site" evidence="15">
    <location>
        <position position="466"/>
    </location>
    <ligand>
        <name>Mg(2+)</name>
        <dbReference type="ChEBI" id="CHEBI:18420"/>
        <note>shared with alpha subunit</note>
    </ligand>
</feature>
<keyword evidence="10 15" id="KW-0460">Magnesium</keyword>
<dbReference type="InterPro" id="IPR045060">
    <property type="entry name" value="Phe-tRNA-ligase_IIc_bsu"/>
</dbReference>
<dbReference type="InterPro" id="IPR005121">
    <property type="entry name" value="Fdx_antiC-bd"/>
</dbReference>
<feature type="binding site" evidence="15">
    <location>
        <position position="463"/>
    </location>
    <ligand>
        <name>Mg(2+)</name>
        <dbReference type="ChEBI" id="CHEBI:18420"/>
        <note>shared with alpha subunit</note>
    </ligand>
</feature>
<keyword evidence="11 16" id="KW-0694">RNA-binding</keyword>
<evidence type="ECO:0000256" key="16">
    <source>
        <dbReference type="PROSITE-ProRule" id="PRU00209"/>
    </source>
</evidence>
<feature type="domain" description="FDX-ACB" evidence="18">
    <location>
        <begin position="730"/>
        <end position="823"/>
    </location>
</feature>
<dbReference type="Proteomes" id="UP001595699">
    <property type="component" value="Unassembled WGS sequence"/>
</dbReference>
<evidence type="ECO:0000256" key="4">
    <source>
        <dbReference type="ARBA" id="ARBA00022490"/>
    </source>
</evidence>
<dbReference type="NCBIfam" id="TIGR00472">
    <property type="entry name" value="pheT_bact"/>
    <property type="match status" value="1"/>
</dbReference>
<evidence type="ECO:0000256" key="13">
    <source>
        <dbReference type="ARBA" id="ARBA00023146"/>
    </source>
</evidence>
<dbReference type="SUPFAM" id="SSF55681">
    <property type="entry name" value="Class II aaRS and biotin synthetases"/>
    <property type="match status" value="1"/>
</dbReference>
<evidence type="ECO:0000256" key="6">
    <source>
        <dbReference type="ARBA" id="ARBA00022598"/>
    </source>
</evidence>
<dbReference type="EMBL" id="JBHRZH010000036">
    <property type="protein sequence ID" value="MFC3765132.1"/>
    <property type="molecule type" value="Genomic_DNA"/>
</dbReference>
<evidence type="ECO:0000256" key="14">
    <source>
        <dbReference type="ARBA" id="ARBA00049255"/>
    </source>
</evidence>
<evidence type="ECO:0000259" key="17">
    <source>
        <dbReference type="PROSITE" id="PS50886"/>
    </source>
</evidence>
<dbReference type="Pfam" id="PF03484">
    <property type="entry name" value="B5"/>
    <property type="match status" value="1"/>
</dbReference>
<dbReference type="SUPFAM" id="SSF54991">
    <property type="entry name" value="Anticodon-binding domain of PheRS"/>
    <property type="match status" value="1"/>
</dbReference>
<keyword evidence="21" id="KW-1185">Reference proteome</keyword>
<dbReference type="PROSITE" id="PS50886">
    <property type="entry name" value="TRBD"/>
    <property type="match status" value="1"/>
</dbReference>
<feature type="binding site" evidence="15">
    <location>
        <position position="467"/>
    </location>
    <ligand>
        <name>Mg(2+)</name>
        <dbReference type="ChEBI" id="CHEBI:18420"/>
        <note>shared with alpha subunit</note>
    </ligand>
</feature>
<keyword evidence="13 15" id="KW-0030">Aminoacyl-tRNA synthetase</keyword>
<keyword evidence="7 15" id="KW-0479">Metal-binding</keyword>
<dbReference type="InterPro" id="IPR002547">
    <property type="entry name" value="tRNA-bd_dom"/>
</dbReference>
<evidence type="ECO:0000259" key="18">
    <source>
        <dbReference type="PROSITE" id="PS51447"/>
    </source>
</evidence>
<dbReference type="InterPro" id="IPR045864">
    <property type="entry name" value="aa-tRNA-synth_II/BPL/LPL"/>
</dbReference>
<dbReference type="InterPro" id="IPR033714">
    <property type="entry name" value="tRNA_bind_bactPheRS"/>
</dbReference>
<evidence type="ECO:0000256" key="1">
    <source>
        <dbReference type="ARBA" id="ARBA00004496"/>
    </source>
</evidence>
<reference evidence="21" key="1">
    <citation type="journal article" date="2019" name="Int. J. Syst. Evol. Microbiol.">
        <title>The Global Catalogue of Microorganisms (GCM) 10K type strain sequencing project: providing services to taxonomists for standard genome sequencing and annotation.</title>
        <authorList>
            <consortium name="The Broad Institute Genomics Platform"/>
            <consortium name="The Broad Institute Genome Sequencing Center for Infectious Disease"/>
            <person name="Wu L."/>
            <person name="Ma J."/>
        </authorList>
    </citation>
    <scope>NUCLEOTIDE SEQUENCE [LARGE SCALE GENOMIC DNA]</scope>
    <source>
        <strain evidence="21">CGMCC 4.7241</strain>
    </source>
</reference>
<name>A0ABV7YKL0_9ACTN</name>
<comment type="similarity">
    <text evidence="2 15">Belongs to the phenylalanyl-tRNA synthetase beta subunit family. Type 1 subfamily.</text>
</comment>
<evidence type="ECO:0000256" key="10">
    <source>
        <dbReference type="ARBA" id="ARBA00022842"/>
    </source>
</evidence>
<dbReference type="SUPFAM" id="SSF56037">
    <property type="entry name" value="PheT/TilS domain"/>
    <property type="match status" value="1"/>
</dbReference>
<proteinExistence type="inferred from homology"/>
<dbReference type="InterPro" id="IPR041616">
    <property type="entry name" value="PheRS_beta_core"/>
</dbReference>
<dbReference type="InterPro" id="IPR012340">
    <property type="entry name" value="NA-bd_OB-fold"/>
</dbReference>
<dbReference type="Gene3D" id="3.30.930.10">
    <property type="entry name" value="Bira Bifunctional Protein, Domain 2"/>
    <property type="match status" value="1"/>
</dbReference>
<comment type="subcellular location">
    <subcellularLocation>
        <location evidence="1 15">Cytoplasm</location>
    </subcellularLocation>
</comment>
<dbReference type="InterPro" id="IPR004532">
    <property type="entry name" value="Phe-tRNA-ligase_IIc_bsu_bact"/>
</dbReference>
<keyword evidence="9 15" id="KW-0067">ATP-binding</keyword>
<dbReference type="Gene3D" id="3.30.70.380">
    <property type="entry name" value="Ferrodoxin-fold anticodon-binding domain"/>
    <property type="match status" value="1"/>
</dbReference>
<dbReference type="RefSeq" id="WP_205119154.1">
    <property type="nucleotide sequence ID" value="NZ_JAFBCM010000001.1"/>
</dbReference>